<evidence type="ECO:0000313" key="4">
    <source>
        <dbReference type="EMBL" id="QEN03065.1"/>
    </source>
</evidence>
<proteinExistence type="predicted"/>
<dbReference type="KEGG" id="snn:EWH46_19660"/>
<dbReference type="AlphaFoldDB" id="A0A5C1Q4V2"/>
<feature type="compositionally biased region" description="Low complexity" evidence="1">
    <location>
        <begin position="1"/>
        <end position="22"/>
    </location>
</feature>
<geneLocation type="plasmid" evidence="4">
    <name>pSna507_unt10</name>
</geneLocation>
<evidence type="ECO:0000256" key="1">
    <source>
        <dbReference type="SAM" id="MobiDB-lite"/>
    </source>
</evidence>
<evidence type="ECO:0000313" key="6">
    <source>
        <dbReference type="Proteomes" id="UP001549111"/>
    </source>
</evidence>
<organism evidence="4 5">
    <name type="scientific">Sphaerotilus sulfidivorans</name>
    <dbReference type="NCBI Taxonomy" id="639200"/>
    <lineage>
        <taxon>Bacteria</taxon>
        <taxon>Pseudomonadati</taxon>
        <taxon>Pseudomonadota</taxon>
        <taxon>Betaproteobacteria</taxon>
        <taxon>Burkholderiales</taxon>
        <taxon>Sphaerotilaceae</taxon>
        <taxon>Sphaerotilus</taxon>
    </lineage>
</organism>
<evidence type="ECO:0000313" key="3">
    <source>
        <dbReference type="EMBL" id="MET3604350.1"/>
    </source>
</evidence>
<keyword evidence="4" id="KW-0413">Isomerase</keyword>
<dbReference type="Proteomes" id="UP000323522">
    <property type="component" value="Plasmid pSna507_unt10"/>
</dbReference>
<dbReference type="Pfam" id="PF01261">
    <property type="entry name" value="AP_endonuc_2"/>
    <property type="match status" value="1"/>
</dbReference>
<dbReference type="Proteomes" id="UP001549111">
    <property type="component" value="Unassembled WGS sequence"/>
</dbReference>
<feature type="domain" description="Xylose isomerase-like TIM barrel" evidence="2">
    <location>
        <begin position="43"/>
        <end position="267"/>
    </location>
</feature>
<keyword evidence="6" id="KW-1185">Reference proteome</keyword>
<protein>
    <submittedName>
        <fullName evidence="4">Sugar phosphate isomerase/epimerase</fullName>
    </submittedName>
</protein>
<dbReference type="Gene3D" id="3.20.20.150">
    <property type="entry name" value="Divalent-metal-dependent TIM barrel enzymes"/>
    <property type="match status" value="1"/>
</dbReference>
<dbReference type="InterPro" id="IPR036237">
    <property type="entry name" value="Xyl_isomerase-like_sf"/>
</dbReference>
<dbReference type="RefSeq" id="WP_149505684.1">
    <property type="nucleotide sequence ID" value="NZ_CP035710.1"/>
</dbReference>
<reference evidence="4 5" key="1">
    <citation type="submission" date="2019-02" db="EMBL/GenBank/DDBJ databases">
        <title>Complete Genome Sequence and Methylome Analysis of Sphaerotilus natans subsp. sulfidivorans D-507.</title>
        <authorList>
            <person name="Fomenkov A."/>
            <person name="Gridneva E."/>
            <person name="Smolyakov D."/>
            <person name="Dubinina G."/>
            <person name="Vincze T."/>
            <person name="Grabovich M."/>
            <person name="Roberts R.J."/>
        </authorList>
    </citation>
    <scope>NUCLEOTIDE SEQUENCE [LARGE SCALE GENOMIC DNA]</scope>
    <source>
        <strain evidence="4 5">D-507</strain>
        <plasmid evidence="5">psna507_unt10</plasmid>
        <plasmid evidence="4">pSna507_unt10</plasmid>
    </source>
</reference>
<dbReference type="GO" id="GO:0016853">
    <property type="term" value="F:isomerase activity"/>
    <property type="evidence" value="ECO:0007669"/>
    <property type="project" value="UniProtKB-KW"/>
</dbReference>
<evidence type="ECO:0000313" key="5">
    <source>
        <dbReference type="Proteomes" id="UP000323522"/>
    </source>
</evidence>
<evidence type="ECO:0000259" key="2">
    <source>
        <dbReference type="Pfam" id="PF01261"/>
    </source>
</evidence>
<reference evidence="3 6" key="2">
    <citation type="submission" date="2024-06" db="EMBL/GenBank/DDBJ databases">
        <title>Genomic Encyclopedia of Type Strains, Phase IV (KMG-IV): sequencing the most valuable type-strain genomes for metagenomic binning, comparative biology and taxonomic classification.</title>
        <authorList>
            <person name="Goeker M."/>
        </authorList>
    </citation>
    <scope>NUCLEOTIDE SEQUENCE [LARGE SCALE GENOMIC DNA]</scope>
    <source>
        <strain evidence="3 6">D-501</strain>
    </source>
</reference>
<dbReference type="InterPro" id="IPR013022">
    <property type="entry name" value="Xyl_isomerase-like_TIM-brl"/>
</dbReference>
<dbReference type="OrthoDB" id="7914296at2"/>
<name>A0A5C1Q4V2_9BURK</name>
<sequence>MTSAAMPADAGRGAAAPAAARPTRSVSISGAPYDGHPVPHMLESLARIGATHVEPAFIVGYTEPFDESSFTEARAVEYARWLAEAGIQCHAMSSHIDLGRPDALTVFAGRMAFAARIGARVINTNAAARANEARFHQNIQQLARLAEDLGLLIGLENPGDGSDNLLNIAADGPGLIARINHPHVGLNYDAGNTISHRPGVDTVRDALAAMPLCVHTHIKDVRRTPQGYFFTGLGEGEIGCDRIVQALATLPAALNLSIEIPMRLHRGPDAQPSRSAWRVPLADIEARLSAALDFVHQHLAAGEVAGTPPVSQLPETSR</sequence>
<keyword evidence="4" id="KW-0614">Plasmid</keyword>
<dbReference type="SUPFAM" id="SSF51658">
    <property type="entry name" value="Xylose isomerase-like"/>
    <property type="match status" value="1"/>
</dbReference>
<dbReference type="EMBL" id="CP035710">
    <property type="protein sequence ID" value="QEN03065.1"/>
    <property type="molecule type" value="Genomic_DNA"/>
</dbReference>
<feature type="region of interest" description="Disordered" evidence="1">
    <location>
        <begin position="1"/>
        <end position="32"/>
    </location>
</feature>
<dbReference type="InterPro" id="IPR050312">
    <property type="entry name" value="IolE/XylAMocC-like"/>
</dbReference>
<geneLocation type="plasmid" evidence="5">
    <name>psna507_unt10</name>
</geneLocation>
<dbReference type="PANTHER" id="PTHR12110">
    <property type="entry name" value="HYDROXYPYRUVATE ISOMERASE"/>
    <property type="match status" value="1"/>
</dbReference>
<dbReference type="EMBL" id="JBEPLS010000007">
    <property type="protein sequence ID" value="MET3604350.1"/>
    <property type="molecule type" value="Genomic_DNA"/>
</dbReference>
<accession>A0A5C1Q4V2</accession>
<gene>
    <name evidence="3" type="ORF">ABIC99_002166</name>
    <name evidence="4" type="ORF">EWH46_19660</name>
</gene>